<keyword evidence="4" id="KW-1185">Reference proteome</keyword>
<keyword evidence="2" id="KW-0040">ANK repeat</keyword>
<gene>
    <name evidence="3" type="ORF">HJC23_013273</name>
</gene>
<name>A0ABD3PFQ2_9STRA</name>
<keyword evidence="1" id="KW-0677">Repeat</keyword>
<dbReference type="EMBL" id="JABMIG020000185">
    <property type="protein sequence ID" value="KAL3786938.1"/>
    <property type="molecule type" value="Genomic_DNA"/>
</dbReference>
<dbReference type="SUPFAM" id="SSF48403">
    <property type="entry name" value="Ankyrin repeat"/>
    <property type="match status" value="1"/>
</dbReference>
<dbReference type="SMART" id="SM00248">
    <property type="entry name" value="ANK"/>
    <property type="match status" value="4"/>
</dbReference>
<dbReference type="Gene3D" id="1.25.40.20">
    <property type="entry name" value="Ankyrin repeat-containing domain"/>
    <property type="match status" value="2"/>
</dbReference>
<dbReference type="Pfam" id="PF12796">
    <property type="entry name" value="Ank_2"/>
    <property type="match status" value="2"/>
</dbReference>
<protein>
    <recommendedName>
        <fullName evidence="5">Ankyrin</fullName>
    </recommendedName>
</protein>
<comment type="caution">
    <text evidence="3">The sequence shown here is derived from an EMBL/GenBank/DDBJ whole genome shotgun (WGS) entry which is preliminary data.</text>
</comment>
<dbReference type="AlphaFoldDB" id="A0ABD3PFQ2"/>
<dbReference type="Proteomes" id="UP001516023">
    <property type="component" value="Unassembled WGS sequence"/>
</dbReference>
<reference evidence="3 4" key="1">
    <citation type="journal article" date="2020" name="G3 (Bethesda)">
        <title>Improved Reference Genome for Cyclotella cryptica CCMP332, a Model for Cell Wall Morphogenesis, Salinity Adaptation, and Lipid Production in Diatoms (Bacillariophyta).</title>
        <authorList>
            <person name="Roberts W.R."/>
            <person name="Downey K.M."/>
            <person name="Ruck E.C."/>
            <person name="Traller J.C."/>
            <person name="Alverson A.J."/>
        </authorList>
    </citation>
    <scope>NUCLEOTIDE SEQUENCE [LARGE SCALE GENOMIC DNA]</scope>
    <source>
        <strain evidence="3 4">CCMP332</strain>
    </source>
</reference>
<dbReference type="PANTHER" id="PTHR24198:SF165">
    <property type="entry name" value="ANKYRIN REPEAT-CONTAINING PROTEIN-RELATED"/>
    <property type="match status" value="1"/>
</dbReference>
<accession>A0ABD3PFQ2</accession>
<organism evidence="3 4">
    <name type="scientific">Cyclotella cryptica</name>
    <dbReference type="NCBI Taxonomy" id="29204"/>
    <lineage>
        <taxon>Eukaryota</taxon>
        <taxon>Sar</taxon>
        <taxon>Stramenopiles</taxon>
        <taxon>Ochrophyta</taxon>
        <taxon>Bacillariophyta</taxon>
        <taxon>Coscinodiscophyceae</taxon>
        <taxon>Thalassiosirophycidae</taxon>
        <taxon>Stephanodiscales</taxon>
        <taxon>Stephanodiscaceae</taxon>
        <taxon>Cyclotella</taxon>
    </lineage>
</organism>
<dbReference type="InterPro" id="IPR036770">
    <property type="entry name" value="Ankyrin_rpt-contain_sf"/>
</dbReference>
<evidence type="ECO:0000313" key="4">
    <source>
        <dbReference type="Proteomes" id="UP001516023"/>
    </source>
</evidence>
<evidence type="ECO:0000256" key="1">
    <source>
        <dbReference type="ARBA" id="ARBA00022737"/>
    </source>
</evidence>
<dbReference type="PANTHER" id="PTHR24198">
    <property type="entry name" value="ANKYRIN REPEAT AND PROTEIN KINASE DOMAIN-CONTAINING PROTEIN"/>
    <property type="match status" value="1"/>
</dbReference>
<sequence length="251" mass="27821">MTNHSSQRHQTMDEHISPSALSEACTSNSITTAVSIISSSPELINEPLTWTDSDGKELVTPAIFIAIDYGHVQLVREMLQFLNGDVNIDTLKSGTGDYTALSWASWAGRLEIVKLLVEEGGAKVDDESLSLARESSHKDVTEYLLQHIDLYSEIQNDPDAMMDRACREGDVNMVRKLIEEEGYGIEKCALGPMYMAVKFGQIDVVQFFREKGVDIDLDMAGEGTDKFKAMAKDMEDLTEEGEVNSLAEEET</sequence>
<dbReference type="InterPro" id="IPR002110">
    <property type="entry name" value="Ankyrin_rpt"/>
</dbReference>
<evidence type="ECO:0000313" key="3">
    <source>
        <dbReference type="EMBL" id="KAL3786938.1"/>
    </source>
</evidence>
<evidence type="ECO:0000256" key="2">
    <source>
        <dbReference type="ARBA" id="ARBA00023043"/>
    </source>
</evidence>
<proteinExistence type="predicted"/>
<evidence type="ECO:0008006" key="5">
    <source>
        <dbReference type="Google" id="ProtNLM"/>
    </source>
</evidence>